<dbReference type="Gene3D" id="3.40.50.1220">
    <property type="entry name" value="TPP-binding domain"/>
    <property type="match status" value="1"/>
</dbReference>
<evidence type="ECO:0000256" key="3">
    <source>
        <dbReference type="SAM" id="MobiDB-lite"/>
    </source>
</evidence>
<reference evidence="4" key="1">
    <citation type="submission" date="2014-01" db="EMBL/GenBank/DDBJ databases">
        <title>The genome of the white-rot fungus Pycnoporus cinnabarinus: a basidiomycete model with a versatile arsenal for lignocellulosic biomass breakdown.</title>
        <authorList>
            <person name="Levasseur A."/>
            <person name="Lomascolo A."/>
            <person name="Ruiz-Duenas F.J."/>
            <person name="Uzan E."/>
            <person name="Piumi F."/>
            <person name="Kues U."/>
            <person name="Ram A.F.J."/>
            <person name="Murat C."/>
            <person name="Haon M."/>
            <person name="Benoit I."/>
            <person name="Arfi Y."/>
            <person name="Chevret D."/>
            <person name="Drula E."/>
            <person name="Kwon M.J."/>
            <person name="Gouret P."/>
            <person name="Lesage-Meessen L."/>
            <person name="Lombard V."/>
            <person name="Mariette J."/>
            <person name="Noirot C."/>
            <person name="Park J."/>
            <person name="Patyshakuliyeva A."/>
            <person name="Wieneger R.A.B."/>
            <person name="Wosten H.A.B."/>
            <person name="Martin F."/>
            <person name="Coutinho P.M."/>
            <person name="de Vries R."/>
            <person name="Martinez A.T."/>
            <person name="Klopp C."/>
            <person name="Pontarotti P."/>
            <person name="Henrissat B."/>
            <person name="Record E."/>
        </authorList>
    </citation>
    <scope>NUCLEOTIDE SEQUENCE [LARGE SCALE GENOMIC DNA]</scope>
    <source>
        <strain evidence="4">BRFM137</strain>
    </source>
</reference>
<protein>
    <submittedName>
        <fullName evidence="4">Uncharacterized protein</fullName>
    </submittedName>
</protein>
<gene>
    <name evidence="4" type="ORF">BN946_scf184569.g52</name>
</gene>
<dbReference type="STRING" id="5643.A0A060SE06"/>
<comment type="subcellular location">
    <subcellularLocation>
        <location evidence="1">Mitochondrion</location>
    </subcellularLocation>
</comment>
<dbReference type="Proteomes" id="UP000029665">
    <property type="component" value="Unassembled WGS sequence"/>
</dbReference>
<organism evidence="4 5">
    <name type="scientific">Pycnoporus cinnabarinus</name>
    <name type="common">Cinnabar-red polypore</name>
    <name type="synonym">Trametes cinnabarina</name>
    <dbReference type="NCBI Taxonomy" id="5643"/>
    <lineage>
        <taxon>Eukaryota</taxon>
        <taxon>Fungi</taxon>
        <taxon>Dikarya</taxon>
        <taxon>Basidiomycota</taxon>
        <taxon>Agaricomycotina</taxon>
        <taxon>Agaricomycetes</taxon>
        <taxon>Polyporales</taxon>
        <taxon>Polyporaceae</taxon>
        <taxon>Trametes</taxon>
    </lineage>
</organism>
<feature type="region of interest" description="Disordered" evidence="3">
    <location>
        <begin position="56"/>
        <end position="79"/>
    </location>
</feature>
<evidence type="ECO:0000256" key="1">
    <source>
        <dbReference type="ARBA" id="ARBA00004173"/>
    </source>
</evidence>
<evidence type="ECO:0000256" key="2">
    <source>
        <dbReference type="ARBA" id="ARBA00023128"/>
    </source>
</evidence>
<keyword evidence="2" id="KW-0496">Mitochondrion</keyword>
<dbReference type="EMBL" id="CCBP010000083">
    <property type="protein sequence ID" value="CDO70509.1"/>
    <property type="molecule type" value="Genomic_DNA"/>
</dbReference>
<keyword evidence="5" id="KW-1185">Reference proteome</keyword>
<dbReference type="AlphaFoldDB" id="A0A060SE06"/>
<dbReference type="HOGENOM" id="CLU_1807197_0_0_1"/>
<accession>A0A060SE06</accession>
<evidence type="ECO:0000313" key="4">
    <source>
        <dbReference type="EMBL" id="CDO70509.1"/>
    </source>
</evidence>
<dbReference type="InterPro" id="IPR029035">
    <property type="entry name" value="DHS-like_NAD/FAD-binding_dom"/>
</dbReference>
<dbReference type="OrthoDB" id="424302at2759"/>
<comment type="caution">
    <text evidence="4">The sequence shown here is derived from an EMBL/GenBank/DDBJ whole genome shotgun (WGS) entry which is preliminary data.</text>
</comment>
<dbReference type="GO" id="GO:0005739">
    <property type="term" value="C:mitochondrion"/>
    <property type="evidence" value="ECO:0007669"/>
    <property type="project" value="UniProtKB-SubCell"/>
</dbReference>
<evidence type="ECO:0000313" key="5">
    <source>
        <dbReference type="Proteomes" id="UP000029665"/>
    </source>
</evidence>
<name>A0A060SE06_PYCCI</name>
<feature type="region of interest" description="Disordered" evidence="3">
    <location>
        <begin position="117"/>
        <end position="143"/>
    </location>
</feature>
<sequence>MFKASPNEAHLALARFSLPQLRKILAPDASFTLITQSTDGLDRRAIERIYQENHVPSPFASPISTKQVQKHSGDPLLIDKHGHVEGGRCTSYHCTHHDTNFESPICPALAGTELLVEGEDNEKDAPSQPEIKGPKRSAAEARA</sequence>
<proteinExistence type="predicted"/>
<dbReference type="SUPFAM" id="SSF52467">
    <property type="entry name" value="DHS-like NAD/FAD-binding domain"/>
    <property type="match status" value="1"/>
</dbReference>